<name>A0ACC0IUV7_9ERIC</name>
<protein>
    <submittedName>
        <fullName evidence="1">F-box protein CPR1</fullName>
    </submittedName>
</protein>
<dbReference type="Proteomes" id="UP001060215">
    <property type="component" value="Chromosome 3"/>
</dbReference>
<gene>
    <name evidence="1" type="ORF">LOK49_LG02G01139</name>
</gene>
<evidence type="ECO:0000313" key="2">
    <source>
        <dbReference type="Proteomes" id="UP001060215"/>
    </source>
</evidence>
<proteinExistence type="predicted"/>
<dbReference type="EMBL" id="CM045760">
    <property type="protein sequence ID" value="KAI8028224.1"/>
    <property type="molecule type" value="Genomic_DNA"/>
</dbReference>
<sequence>MNAGKVSNGRVSCTRSCSNKKKKSSIPSLPNEIIFCILAWLPADILYSSIRYVCRQWYNIINDPIFIKEQLLRCTTGLFIQQKRTPYRAQFVDFGKMNVALTEVNVPFPNTVLATCDGLVLFRDKQDTLHVANPLTKQSLIVPPFDCHPSYGLPYFSLVYARSTMECKVLCIDKPYGCDVYKCMMITPGKDHAWKLINTNTFSDPTCRIFHHPPVFVEGLLYWGSLCFRCVVAWDIESEMFYEFPKPAVQSKPCIFHFVPMAKSLSCLVWSILQAVFDVFVLSDPMSGEWRKLYKIELDVQKYRLNGILNKPVSWPGQNYFVPFAWADNGEVFLCLSETPGHYVAHYVKTGETLIVGSYDEDGWPRFRSNFAYSLVLLPSRLERP</sequence>
<organism evidence="1 2">
    <name type="scientific">Camellia lanceoleosa</name>
    <dbReference type="NCBI Taxonomy" id="1840588"/>
    <lineage>
        <taxon>Eukaryota</taxon>
        <taxon>Viridiplantae</taxon>
        <taxon>Streptophyta</taxon>
        <taxon>Embryophyta</taxon>
        <taxon>Tracheophyta</taxon>
        <taxon>Spermatophyta</taxon>
        <taxon>Magnoliopsida</taxon>
        <taxon>eudicotyledons</taxon>
        <taxon>Gunneridae</taxon>
        <taxon>Pentapetalae</taxon>
        <taxon>asterids</taxon>
        <taxon>Ericales</taxon>
        <taxon>Theaceae</taxon>
        <taxon>Camellia</taxon>
    </lineage>
</organism>
<keyword evidence="2" id="KW-1185">Reference proteome</keyword>
<accession>A0ACC0IUV7</accession>
<comment type="caution">
    <text evidence="1">The sequence shown here is derived from an EMBL/GenBank/DDBJ whole genome shotgun (WGS) entry which is preliminary data.</text>
</comment>
<reference evidence="1 2" key="1">
    <citation type="journal article" date="2022" name="Plant J.">
        <title>Chromosome-level genome of Camellia lanceoleosa provides a valuable resource for understanding genome evolution and self-incompatibility.</title>
        <authorList>
            <person name="Gong W."/>
            <person name="Xiao S."/>
            <person name="Wang L."/>
            <person name="Liao Z."/>
            <person name="Chang Y."/>
            <person name="Mo W."/>
            <person name="Hu G."/>
            <person name="Li W."/>
            <person name="Zhao G."/>
            <person name="Zhu H."/>
            <person name="Hu X."/>
            <person name="Ji K."/>
            <person name="Xiang X."/>
            <person name="Song Q."/>
            <person name="Yuan D."/>
            <person name="Jin S."/>
            <person name="Zhang L."/>
        </authorList>
    </citation>
    <scope>NUCLEOTIDE SEQUENCE [LARGE SCALE GENOMIC DNA]</scope>
    <source>
        <strain evidence="1">SQ_2022a</strain>
    </source>
</reference>
<evidence type="ECO:0000313" key="1">
    <source>
        <dbReference type="EMBL" id="KAI8028224.1"/>
    </source>
</evidence>